<proteinExistence type="predicted"/>
<organism evidence="5 6">
    <name type="scientific">Streptomyces zhaozhouensis</name>
    <dbReference type="NCBI Taxonomy" id="1300267"/>
    <lineage>
        <taxon>Bacteria</taxon>
        <taxon>Bacillati</taxon>
        <taxon>Actinomycetota</taxon>
        <taxon>Actinomycetes</taxon>
        <taxon>Kitasatosporales</taxon>
        <taxon>Streptomycetaceae</taxon>
        <taxon>Streptomyces</taxon>
    </lineage>
</organism>
<dbReference type="PROSITE" id="PS50932">
    <property type="entry name" value="HTH_LACI_2"/>
    <property type="match status" value="1"/>
</dbReference>
<dbReference type="PANTHER" id="PTHR30146">
    <property type="entry name" value="LACI-RELATED TRANSCRIPTIONAL REPRESSOR"/>
    <property type="match status" value="1"/>
</dbReference>
<protein>
    <submittedName>
        <fullName evidence="5">DNA-binding transcriptional regulator, LacI/PurR family</fullName>
    </submittedName>
</protein>
<dbReference type="SMART" id="SM00354">
    <property type="entry name" value="HTH_LACI"/>
    <property type="match status" value="1"/>
</dbReference>
<dbReference type="InterPro" id="IPR000843">
    <property type="entry name" value="HTH_LacI"/>
</dbReference>
<evidence type="ECO:0000256" key="3">
    <source>
        <dbReference type="ARBA" id="ARBA00023163"/>
    </source>
</evidence>
<dbReference type="GO" id="GO:0003700">
    <property type="term" value="F:DNA-binding transcription factor activity"/>
    <property type="evidence" value="ECO:0007669"/>
    <property type="project" value="TreeGrafter"/>
</dbReference>
<dbReference type="Proteomes" id="UP000219072">
    <property type="component" value="Unassembled WGS sequence"/>
</dbReference>
<dbReference type="PANTHER" id="PTHR30146:SF153">
    <property type="entry name" value="LACTOSE OPERON REPRESSOR"/>
    <property type="match status" value="1"/>
</dbReference>
<dbReference type="SUPFAM" id="SSF53822">
    <property type="entry name" value="Periplasmic binding protein-like I"/>
    <property type="match status" value="1"/>
</dbReference>
<dbReference type="Pfam" id="PF00356">
    <property type="entry name" value="LacI"/>
    <property type="match status" value="1"/>
</dbReference>
<keyword evidence="2 5" id="KW-0238">DNA-binding</keyword>
<dbReference type="RefSeq" id="WP_097230849.1">
    <property type="nucleotide sequence ID" value="NZ_OCNE01000005.1"/>
</dbReference>
<reference evidence="5 6" key="1">
    <citation type="submission" date="2017-09" db="EMBL/GenBank/DDBJ databases">
        <authorList>
            <person name="Ehlers B."/>
            <person name="Leendertz F.H."/>
        </authorList>
    </citation>
    <scope>NUCLEOTIDE SEQUENCE [LARGE SCALE GENOMIC DNA]</scope>
    <source>
        <strain evidence="5 6">CGMCC 4.7095</strain>
    </source>
</reference>
<sequence>MVTIKDVARHAGVAPSTVSYVLSGSRKISDETRAAVRAAIDELGYHPRASARTLRRARSEVLVLAVPREPGKYRAVDGRFAIDIGDTARELGYDLLLMTDPDGVRGLTRVARSGLADGAVLMAVRERDPRVAALRKHGFPAALVGHGDESEGDDPPWVDLDWAAAAGLAVREAVAVGHRRIAYWASADHEFAARNGYALRGLAGAEAAARASGAELVVRRSTVDPEALRARLAEVLTARPRPTALLVQHLIPLPLLLEEIAALGLRVPDDLAVVLVGSLPDEAVPRMLPRIELPVGRMAQAAVRLVVDAVEGAERTAGDHELIAPRMADGPPVAAPDG</sequence>
<dbReference type="InterPro" id="IPR010982">
    <property type="entry name" value="Lambda_DNA-bd_dom_sf"/>
</dbReference>
<evidence type="ECO:0000259" key="4">
    <source>
        <dbReference type="PROSITE" id="PS50932"/>
    </source>
</evidence>
<feature type="domain" description="HTH lacI-type" evidence="4">
    <location>
        <begin position="2"/>
        <end position="56"/>
    </location>
</feature>
<keyword evidence="6" id="KW-1185">Reference proteome</keyword>
<dbReference type="GO" id="GO:0000976">
    <property type="term" value="F:transcription cis-regulatory region binding"/>
    <property type="evidence" value="ECO:0007669"/>
    <property type="project" value="TreeGrafter"/>
</dbReference>
<keyword evidence="1" id="KW-0805">Transcription regulation</keyword>
<evidence type="ECO:0000313" key="6">
    <source>
        <dbReference type="Proteomes" id="UP000219072"/>
    </source>
</evidence>
<accession>A0A286DUN8</accession>
<gene>
    <name evidence="5" type="ORF">SAMN06297387_105195</name>
</gene>
<dbReference type="SUPFAM" id="SSF47413">
    <property type="entry name" value="lambda repressor-like DNA-binding domains"/>
    <property type="match status" value="1"/>
</dbReference>
<dbReference type="Gene3D" id="3.40.50.2300">
    <property type="match status" value="2"/>
</dbReference>
<dbReference type="AlphaFoldDB" id="A0A286DUN8"/>
<evidence type="ECO:0000256" key="1">
    <source>
        <dbReference type="ARBA" id="ARBA00023015"/>
    </source>
</evidence>
<dbReference type="Pfam" id="PF13377">
    <property type="entry name" value="Peripla_BP_3"/>
    <property type="match status" value="1"/>
</dbReference>
<dbReference type="CDD" id="cd01392">
    <property type="entry name" value="HTH_LacI"/>
    <property type="match status" value="1"/>
</dbReference>
<dbReference type="InterPro" id="IPR028082">
    <property type="entry name" value="Peripla_BP_I"/>
</dbReference>
<evidence type="ECO:0000256" key="2">
    <source>
        <dbReference type="ARBA" id="ARBA00023125"/>
    </source>
</evidence>
<dbReference type="Gene3D" id="1.10.260.40">
    <property type="entry name" value="lambda repressor-like DNA-binding domains"/>
    <property type="match status" value="1"/>
</dbReference>
<evidence type="ECO:0000313" key="5">
    <source>
        <dbReference type="EMBL" id="SOD62379.1"/>
    </source>
</evidence>
<dbReference type="InterPro" id="IPR046335">
    <property type="entry name" value="LacI/GalR-like_sensor"/>
</dbReference>
<dbReference type="OrthoDB" id="252678at2"/>
<keyword evidence="3" id="KW-0804">Transcription</keyword>
<dbReference type="EMBL" id="OCNE01000005">
    <property type="protein sequence ID" value="SOD62379.1"/>
    <property type="molecule type" value="Genomic_DNA"/>
</dbReference>
<name>A0A286DUN8_9ACTN</name>